<dbReference type="EMBL" id="QQNA01000035">
    <property type="protein sequence ID" value="RDG38991.1"/>
    <property type="molecule type" value="Genomic_DNA"/>
</dbReference>
<sequence>MSYAEHISSCEICSATLPWTGLGPASDRPWTGPGRVYGERGTLRGRGQLSPGPDPSGRRQARQSDRHSGRWSDRQSDRWSDRQSDRWPDRWPDRRTSLR</sequence>
<feature type="region of interest" description="Disordered" evidence="1">
    <location>
        <begin position="18"/>
        <end position="99"/>
    </location>
</feature>
<accession>A0A370BBH6</accession>
<evidence type="ECO:0000256" key="1">
    <source>
        <dbReference type="SAM" id="MobiDB-lite"/>
    </source>
</evidence>
<evidence type="ECO:0000313" key="2">
    <source>
        <dbReference type="EMBL" id="RDG38991.1"/>
    </source>
</evidence>
<gene>
    <name evidence="2" type="ORF">DVH02_06510</name>
</gene>
<reference evidence="2 3" key="1">
    <citation type="submission" date="2018-07" db="EMBL/GenBank/DDBJ databases">
        <title>Streptomyces species from bats.</title>
        <authorList>
            <person name="Dunlap C."/>
        </authorList>
    </citation>
    <scope>NUCLEOTIDE SEQUENCE [LARGE SCALE GENOMIC DNA]</scope>
    <source>
        <strain evidence="2 3">AC230</strain>
    </source>
</reference>
<dbReference type="AlphaFoldDB" id="A0A370BBH6"/>
<feature type="compositionally biased region" description="Basic and acidic residues" evidence="1">
    <location>
        <begin position="62"/>
        <end position="99"/>
    </location>
</feature>
<dbReference type="Proteomes" id="UP000253741">
    <property type="component" value="Unassembled WGS sequence"/>
</dbReference>
<proteinExistence type="predicted"/>
<protein>
    <submittedName>
        <fullName evidence="2">Uncharacterized protein</fullName>
    </submittedName>
</protein>
<evidence type="ECO:0000313" key="3">
    <source>
        <dbReference type="Proteomes" id="UP000253741"/>
    </source>
</evidence>
<comment type="caution">
    <text evidence="2">The sequence shown here is derived from an EMBL/GenBank/DDBJ whole genome shotgun (WGS) entry which is preliminary data.</text>
</comment>
<organism evidence="2 3">
    <name type="scientific">Streptomyces corynorhini</name>
    <dbReference type="NCBI Taxonomy" id="2282652"/>
    <lineage>
        <taxon>Bacteria</taxon>
        <taxon>Bacillati</taxon>
        <taxon>Actinomycetota</taxon>
        <taxon>Actinomycetes</taxon>
        <taxon>Kitasatosporales</taxon>
        <taxon>Streptomycetaceae</taxon>
        <taxon>Streptomyces</taxon>
    </lineage>
</organism>
<keyword evidence="3" id="KW-1185">Reference proteome</keyword>
<name>A0A370BBH6_9ACTN</name>